<dbReference type="AlphaFoldDB" id="A0A553GW76"/>
<dbReference type="GO" id="GO:0042910">
    <property type="term" value="F:xenobiotic transmembrane transporter activity"/>
    <property type="evidence" value="ECO:0007669"/>
    <property type="project" value="InterPro"/>
</dbReference>
<comment type="subcellular location">
    <subcellularLocation>
        <location evidence="8">Cell inner membrane</location>
        <topology evidence="8">Multi-pass membrane protein</topology>
    </subcellularLocation>
    <subcellularLocation>
        <location evidence="1">Cell membrane</location>
        <topology evidence="1">Multi-pass membrane protein</topology>
    </subcellularLocation>
</comment>
<dbReference type="InterPro" id="IPR004812">
    <property type="entry name" value="Efflux_drug-R_Bcr/CmlA"/>
</dbReference>
<gene>
    <name evidence="10" type="ORF">FM069_16020</name>
</gene>
<dbReference type="PROSITE" id="PS50850">
    <property type="entry name" value="MFS"/>
    <property type="match status" value="1"/>
</dbReference>
<keyword evidence="3 8" id="KW-0813">Transport</keyword>
<keyword evidence="7 8" id="KW-0472">Membrane</keyword>
<dbReference type="InterPro" id="IPR036259">
    <property type="entry name" value="MFS_trans_sf"/>
</dbReference>
<feature type="transmembrane region" description="Helical" evidence="8">
    <location>
        <begin position="187"/>
        <end position="218"/>
    </location>
</feature>
<feature type="transmembrane region" description="Helical" evidence="8">
    <location>
        <begin position="29"/>
        <end position="46"/>
    </location>
</feature>
<dbReference type="GO" id="GO:0005886">
    <property type="term" value="C:plasma membrane"/>
    <property type="evidence" value="ECO:0007669"/>
    <property type="project" value="UniProtKB-SubCell"/>
</dbReference>
<feature type="transmembrane region" description="Helical" evidence="8">
    <location>
        <begin position="58"/>
        <end position="77"/>
    </location>
</feature>
<feature type="domain" description="Major facilitator superfamily (MFS) profile" evidence="9">
    <location>
        <begin position="1"/>
        <end position="374"/>
    </location>
</feature>
<comment type="caution">
    <text evidence="8">Lacks conserved residue(s) required for the propagation of feature annotation.</text>
</comment>
<evidence type="ECO:0000256" key="4">
    <source>
        <dbReference type="ARBA" id="ARBA00022475"/>
    </source>
</evidence>
<dbReference type="GO" id="GO:1990961">
    <property type="term" value="P:xenobiotic detoxification by transmembrane export across the plasma membrane"/>
    <property type="evidence" value="ECO:0007669"/>
    <property type="project" value="InterPro"/>
</dbReference>
<evidence type="ECO:0000313" key="10">
    <source>
        <dbReference type="EMBL" id="TRX73757.1"/>
    </source>
</evidence>
<reference evidence="10 11" key="1">
    <citation type="submission" date="2019-07" db="EMBL/GenBank/DDBJ databases">
        <title>Pseudomonas mangiferae sp. nov., isolated from bark of mango tree in Thailand.</title>
        <authorList>
            <person name="Srisuk N."/>
            <person name="Anurat P."/>
        </authorList>
    </citation>
    <scope>NUCLEOTIDE SEQUENCE [LARGE SCALE GENOMIC DNA]</scope>
    <source>
        <strain evidence="10 11">DMKU_BBB3-04</strain>
    </source>
</reference>
<feature type="transmembrane region" description="Helical" evidence="8">
    <location>
        <begin position="230"/>
        <end position="248"/>
    </location>
</feature>
<dbReference type="Proteomes" id="UP000315235">
    <property type="component" value="Unassembled WGS sequence"/>
</dbReference>
<dbReference type="SUPFAM" id="SSF103473">
    <property type="entry name" value="MFS general substrate transporter"/>
    <property type="match status" value="1"/>
</dbReference>
<name>A0A553GW76_9PSED</name>
<dbReference type="Gene3D" id="1.20.1720.10">
    <property type="entry name" value="Multidrug resistance protein D"/>
    <property type="match status" value="1"/>
</dbReference>
<protein>
    <recommendedName>
        <fullName evidence="8">Bcr/CflA family efflux transporter</fullName>
    </recommendedName>
</protein>
<proteinExistence type="inferred from homology"/>
<accession>A0A553GW76</accession>
<dbReference type="Pfam" id="PF07690">
    <property type="entry name" value="MFS_1"/>
    <property type="match status" value="1"/>
</dbReference>
<keyword evidence="6 8" id="KW-1133">Transmembrane helix</keyword>
<evidence type="ECO:0000256" key="7">
    <source>
        <dbReference type="ARBA" id="ARBA00023136"/>
    </source>
</evidence>
<feature type="transmembrane region" description="Helical" evidence="8">
    <location>
        <begin position="83"/>
        <end position="104"/>
    </location>
</feature>
<keyword evidence="5 8" id="KW-0812">Transmembrane</keyword>
<keyword evidence="11" id="KW-1185">Reference proteome</keyword>
<feature type="transmembrane region" description="Helical" evidence="8">
    <location>
        <begin position="260"/>
        <end position="280"/>
    </location>
</feature>
<organism evidence="10 11">
    <name type="scientific">Pseudomonas mangiferae</name>
    <dbReference type="NCBI Taxonomy" id="2593654"/>
    <lineage>
        <taxon>Bacteria</taxon>
        <taxon>Pseudomonadati</taxon>
        <taxon>Pseudomonadota</taxon>
        <taxon>Gammaproteobacteria</taxon>
        <taxon>Pseudomonadales</taxon>
        <taxon>Pseudomonadaceae</taxon>
        <taxon>Pseudomonas</taxon>
    </lineage>
</organism>
<dbReference type="InterPro" id="IPR020846">
    <property type="entry name" value="MFS_dom"/>
</dbReference>
<evidence type="ECO:0000256" key="2">
    <source>
        <dbReference type="ARBA" id="ARBA00006236"/>
    </source>
</evidence>
<feature type="transmembrane region" description="Helical" evidence="8">
    <location>
        <begin position="116"/>
        <end position="134"/>
    </location>
</feature>
<evidence type="ECO:0000256" key="8">
    <source>
        <dbReference type="RuleBase" id="RU365088"/>
    </source>
</evidence>
<dbReference type="PANTHER" id="PTHR23502">
    <property type="entry name" value="MAJOR FACILITATOR SUPERFAMILY"/>
    <property type="match status" value="1"/>
</dbReference>
<dbReference type="InterPro" id="IPR011701">
    <property type="entry name" value="MFS"/>
</dbReference>
<keyword evidence="8" id="KW-0997">Cell inner membrane</keyword>
<evidence type="ECO:0000256" key="1">
    <source>
        <dbReference type="ARBA" id="ARBA00004651"/>
    </source>
</evidence>
<dbReference type="OrthoDB" id="9814303at2"/>
<dbReference type="PANTHER" id="PTHR23502:SF132">
    <property type="entry name" value="POLYAMINE TRANSPORTER 2-RELATED"/>
    <property type="match status" value="1"/>
</dbReference>
<evidence type="ECO:0000313" key="11">
    <source>
        <dbReference type="Proteomes" id="UP000315235"/>
    </source>
</evidence>
<feature type="transmembrane region" description="Helical" evidence="8">
    <location>
        <begin position="318"/>
        <end position="341"/>
    </location>
</feature>
<evidence type="ECO:0000256" key="3">
    <source>
        <dbReference type="ARBA" id="ARBA00022448"/>
    </source>
</evidence>
<feature type="transmembrane region" description="Helical" evidence="8">
    <location>
        <begin position="146"/>
        <end position="166"/>
    </location>
</feature>
<dbReference type="NCBIfam" id="TIGR00710">
    <property type="entry name" value="efflux_Bcr_CflA"/>
    <property type="match status" value="1"/>
</dbReference>
<feature type="transmembrane region" description="Helical" evidence="8">
    <location>
        <begin position="347"/>
        <end position="370"/>
    </location>
</feature>
<comment type="caution">
    <text evidence="10">The sequence shown here is derived from an EMBL/GenBank/DDBJ whole genome shotgun (WGS) entry which is preliminary data.</text>
</comment>
<sequence>MSGTLAMHMFVPALPYAARDLSASVGQTQMTISLYIIGLAIGQLFYGPLSDALGRRPMLMVGLSLYTLSGIAAVFAFNLHMLVAARLFQALGGCAGLALGRAIVRDTADAERVVSQLALMNLMMMMGPGLAPMLGSAVADALGWRAVFGVLAALGALALFSALRLLPETGQPSGRFSAGILLRDYRALLGSARFVGFALGGGVATTSVYAFIASAPFIFVEQLHRPLHEVGYYLGLMIFGMSVGNALTSRLIRRVSLDRLLLGGNLLSLCSAVALLLLAVDGRLSVAGVVGLMFLFTCGVGFTGPAALTRALGSDPRLVGSAAGLYGFTQMMCGAISTSFASLGSDAAVSASAVLAGAVALGQLGFWLSIRRERAFSSE</sequence>
<feature type="transmembrane region" description="Helical" evidence="8">
    <location>
        <begin position="286"/>
        <end position="306"/>
    </location>
</feature>
<comment type="similarity">
    <text evidence="2 8">Belongs to the major facilitator superfamily. Bcr/CmlA family.</text>
</comment>
<evidence type="ECO:0000256" key="5">
    <source>
        <dbReference type="ARBA" id="ARBA00022692"/>
    </source>
</evidence>
<keyword evidence="4" id="KW-1003">Cell membrane</keyword>
<dbReference type="EMBL" id="VJOY01000012">
    <property type="protein sequence ID" value="TRX73757.1"/>
    <property type="molecule type" value="Genomic_DNA"/>
</dbReference>
<evidence type="ECO:0000256" key="6">
    <source>
        <dbReference type="ARBA" id="ARBA00022989"/>
    </source>
</evidence>
<evidence type="ECO:0000259" key="9">
    <source>
        <dbReference type="PROSITE" id="PS50850"/>
    </source>
</evidence>
<dbReference type="CDD" id="cd17320">
    <property type="entry name" value="MFS_MdfA_MDR_like"/>
    <property type="match status" value="1"/>
</dbReference>